<accession>A0A1V6C4F5</accession>
<evidence type="ECO:0000256" key="3">
    <source>
        <dbReference type="ARBA" id="ARBA00022884"/>
    </source>
</evidence>
<comment type="function">
    <text evidence="6 8">Binds the lower part of the 30S subunit head. Binds mRNA in the 70S ribosome, positioning it for translation.</text>
</comment>
<dbReference type="FunFam" id="3.30.300.20:FF:000001">
    <property type="entry name" value="30S ribosomal protein S3"/>
    <property type="match status" value="1"/>
</dbReference>
<dbReference type="InterPro" id="IPR004044">
    <property type="entry name" value="KH_dom_type_2"/>
</dbReference>
<dbReference type="InterPro" id="IPR057258">
    <property type="entry name" value="Ribosomal_uS3"/>
</dbReference>
<feature type="domain" description="KH type-2" evidence="10">
    <location>
        <begin position="39"/>
        <end position="108"/>
    </location>
</feature>
<dbReference type="Gene3D" id="3.30.1140.32">
    <property type="entry name" value="Ribosomal protein S3, C-terminal domain"/>
    <property type="match status" value="1"/>
</dbReference>
<dbReference type="HAMAP" id="MF_01309_B">
    <property type="entry name" value="Ribosomal_uS3_B"/>
    <property type="match status" value="1"/>
</dbReference>
<organism evidence="11">
    <name type="scientific">candidate division TA06 bacterium ADurb.Bin131</name>
    <dbReference type="NCBI Taxonomy" id="1852827"/>
    <lineage>
        <taxon>Bacteria</taxon>
        <taxon>Bacteria division TA06</taxon>
    </lineage>
</organism>
<protein>
    <recommendedName>
        <fullName evidence="7 8">Small ribosomal subunit protein uS3</fullName>
    </recommendedName>
</protein>
<dbReference type="NCBIfam" id="TIGR01009">
    <property type="entry name" value="rpsC_bact"/>
    <property type="match status" value="1"/>
</dbReference>
<comment type="subunit">
    <text evidence="8">Part of the 30S ribosomal subunit. Forms a tight complex with proteins S10 and S14.</text>
</comment>
<dbReference type="Pfam" id="PF00189">
    <property type="entry name" value="Ribosomal_S3_C"/>
    <property type="match status" value="1"/>
</dbReference>
<keyword evidence="3 8" id="KW-0694">RNA-binding</keyword>
<reference evidence="11" key="1">
    <citation type="submission" date="2017-02" db="EMBL/GenBank/DDBJ databases">
        <title>Delving into the versatile metabolic prowess of the omnipresent phylum Bacteroidetes.</title>
        <authorList>
            <person name="Nobu M.K."/>
            <person name="Mei R."/>
            <person name="Narihiro T."/>
            <person name="Kuroda K."/>
            <person name="Liu W.-T."/>
        </authorList>
    </citation>
    <scope>NUCLEOTIDE SEQUENCE</scope>
    <source>
        <strain evidence="11">ADurb.Bin131</strain>
    </source>
</reference>
<dbReference type="InterPro" id="IPR009019">
    <property type="entry name" value="KH_sf_prok-type"/>
</dbReference>
<name>A0A1V6C4F5_UNCT6</name>
<evidence type="ECO:0000256" key="1">
    <source>
        <dbReference type="ARBA" id="ARBA00010761"/>
    </source>
</evidence>
<dbReference type="InterPro" id="IPR015946">
    <property type="entry name" value="KH_dom-like_a/b"/>
</dbReference>
<dbReference type="InterPro" id="IPR005704">
    <property type="entry name" value="Ribosomal_uS3_bac-typ"/>
</dbReference>
<dbReference type="PANTHER" id="PTHR11760">
    <property type="entry name" value="30S/40S RIBOSOMAL PROTEIN S3"/>
    <property type="match status" value="1"/>
</dbReference>
<dbReference type="Pfam" id="PF07650">
    <property type="entry name" value="KH_2"/>
    <property type="match status" value="1"/>
</dbReference>
<evidence type="ECO:0000313" key="11">
    <source>
        <dbReference type="EMBL" id="OQB71787.1"/>
    </source>
</evidence>
<feature type="region of interest" description="Disordered" evidence="9">
    <location>
        <begin position="227"/>
        <end position="262"/>
    </location>
</feature>
<keyword evidence="2 8" id="KW-0699">rRNA-binding</keyword>
<dbReference type="GO" id="GO:0006412">
    <property type="term" value="P:translation"/>
    <property type="evidence" value="ECO:0007669"/>
    <property type="project" value="UniProtKB-UniRule"/>
</dbReference>
<sequence length="262" mass="29413">MGQKVNPIGLRLGITERWRSFWFADDKSFKDFLKEDVEMRKYLFQRFPRGSVTRIDIEKIAEKITINLYSPRPGVVFGRKGAEIKSLKDELHEKMKKQMVDVDVKEVKNPGQDAQFIADSIAMQLERRVPHRVAIKKAMGLSLQSGSLGIKVRVGGRLGGAEISRSELYIKGKVPLHTLRAKISYATSTAITKFGCIGVKVWIFLGEVFNGQEQMNQDISGESLNVEVPHSEKEARVSRRGKNAINAKKGKIQKGTEGQNKG</sequence>
<evidence type="ECO:0000256" key="9">
    <source>
        <dbReference type="SAM" id="MobiDB-lite"/>
    </source>
</evidence>
<evidence type="ECO:0000256" key="2">
    <source>
        <dbReference type="ARBA" id="ARBA00022730"/>
    </source>
</evidence>
<dbReference type="CDD" id="cd02412">
    <property type="entry name" value="KH-II_30S_S3"/>
    <property type="match status" value="1"/>
</dbReference>
<dbReference type="PROSITE" id="PS50823">
    <property type="entry name" value="KH_TYPE_2"/>
    <property type="match status" value="1"/>
</dbReference>
<proteinExistence type="inferred from homology"/>
<dbReference type="InterPro" id="IPR036419">
    <property type="entry name" value="Ribosomal_S3_C_sf"/>
</dbReference>
<evidence type="ECO:0000256" key="4">
    <source>
        <dbReference type="ARBA" id="ARBA00022980"/>
    </source>
</evidence>
<dbReference type="PANTHER" id="PTHR11760:SF19">
    <property type="entry name" value="SMALL RIBOSOMAL SUBUNIT PROTEIN US3C"/>
    <property type="match status" value="1"/>
</dbReference>
<dbReference type="EMBL" id="MWDQ01000150">
    <property type="protein sequence ID" value="OQB71787.1"/>
    <property type="molecule type" value="Genomic_DNA"/>
</dbReference>
<evidence type="ECO:0000256" key="8">
    <source>
        <dbReference type="HAMAP-Rule" id="MF_01309"/>
    </source>
</evidence>
<comment type="caution">
    <text evidence="11">The sequence shown here is derived from an EMBL/GenBank/DDBJ whole genome shotgun (WGS) entry which is preliminary data.</text>
</comment>
<dbReference type="GO" id="GO:0022627">
    <property type="term" value="C:cytosolic small ribosomal subunit"/>
    <property type="evidence" value="ECO:0007669"/>
    <property type="project" value="TreeGrafter"/>
</dbReference>
<gene>
    <name evidence="8 11" type="primary">rpsC</name>
    <name evidence="11" type="ORF">BWX89_01708</name>
</gene>
<evidence type="ECO:0000259" key="10">
    <source>
        <dbReference type="PROSITE" id="PS50823"/>
    </source>
</evidence>
<dbReference type="GO" id="GO:0003735">
    <property type="term" value="F:structural constituent of ribosome"/>
    <property type="evidence" value="ECO:0007669"/>
    <property type="project" value="InterPro"/>
</dbReference>
<evidence type="ECO:0000256" key="7">
    <source>
        <dbReference type="ARBA" id="ARBA00035257"/>
    </source>
</evidence>
<dbReference type="GO" id="GO:0019843">
    <property type="term" value="F:rRNA binding"/>
    <property type="evidence" value="ECO:0007669"/>
    <property type="project" value="UniProtKB-UniRule"/>
</dbReference>
<evidence type="ECO:0000256" key="5">
    <source>
        <dbReference type="ARBA" id="ARBA00023274"/>
    </source>
</evidence>
<keyword evidence="4 8" id="KW-0689">Ribosomal protein</keyword>
<dbReference type="SMART" id="SM00322">
    <property type="entry name" value="KH"/>
    <property type="match status" value="1"/>
</dbReference>
<comment type="similarity">
    <text evidence="1 8">Belongs to the universal ribosomal protein uS3 family.</text>
</comment>
<dbReference type="Gene3D" id="3.30.300.20">
    <property type="match status" value="1"/>
</dbReference>
<feature type="compositionally biased region" description="Basic residues" evidence="9">
    <location>
        <begin position="238"/>
        <end position="252"/>
    </location>
</feature>
<keyword evidence="5 8" id="KW-0687">Ribonucleoprotein</keyword>
<dbReference type="Proteomes" id="UP000485562">
    <property type="component" value="Unassembled WGS sequence"/>
</dbReference>
<dbReference type="SUPFAM" id="SSF54814">
    <property type="entry name" value="Prokaryotic type KH domain (KH-domain type II)"/>
    <property type="match status" value="1"/>
</dbReference>
<dbReference type="AlphaFoldDB" id="A0A1V6C4F5"/>
<dbReference type="GO" id="GO:0003729">
    <property type="term" value="F:mRNA binding"/>
    <property type="evidence" value="ECO:0007669"/>
    <property type="project" value="UniProtKB-UniRule"/>
</dbReference>
<dbReference type="InterPro" id="IPR001351">
    <property type="entry name" value="Ribosomal_uS3_C"/>
</dbReference>
<dbReference type="SUPFAM" id="SSF54821">
    <property type="entry name" value="Ribosomal protein S3 C-terminal domain"/>
    <property type="match status" value="1"/>
</dbReference>
<evidence type="ECO:0000256" key="6">
    <source>
        <dbReference type="ARBA" id="ARBA00024998"/>
    </source>
</evidence>
<dbReference type="InterPro" id="IPR004087">
    <property type="entry name" value="KH_dom"/>
</dbReference>